<dbReference type="Proteomes" id="UP001595776">
    <property type="component" value="Unassembled WGS sequence"/>
</dbReference>
<dbReference type="InterPro" id="IPR017580">
    <property type="entry name" value="OHCU_decarboxylase-1"/>
</dbReference>
<evidence type="ECO:0000256" key="4">
    <source>
        <dbReference type="ARBA" id="ARBA00022631"/>
    </source>
</evidence>
<dbReference type="PANTHER" id="PTHR43466:SF1">
    <property type="entry name" value="2-OXO-4-HYDROXY-4-CARBOXY-5-UREIDOIMIDAZOLINE DECARBOXYLASE-RELATED"/>
    <property type="match status" value="1"/>
</dbReference>
<accession>A0ABV8U5B2</accession>
<evidence type="ECO:0000256" key="3">
    <source>
        <dbReference type="ARBA" id="ARBA00012257"/>
    </source>
</evidence>
<dbReference type="SUPFAM" id="SSF158694">
    <property type="entry name" value="UraD-Like"/>
    <property type="match status" value="1"/>
</dbReference>
<evidence type="ECO:0000259" key="7">
    <source>
        <dbReference type="Pfam" id="PF09349"/>
    </source>
</evidence>
<dbReference type="PANTHER" id="PTHR43466">
    <property type="entry name" value="2-OXO-4-HYDROXY-4-CARBOXY-5-UREIDOIMIDAZOLINE DECARBOXYLASE-RELATED"/>
    <property type="match status" value="1"/>
</dbReference>
<dbReference type="GO" id="GO:0051997">
    <property type="term" value="F:2-oxo-4-hydroxy-4-carboxy-5-ureidoimidazoline decarboxylase activity"/>
    <property type="evidence" value="ECO:0007669"/>
    <property type="project" value="UniProtKB-EC"/>
</dbReference>
<feature type="domain" description="Oxo-4-hydroxy-4-carboxy-5-ureidoimidazoline decarboxylase" evidence="7">
    <location>
        <begin position="10"/>
        <end position="168"/>
    </location>
</feature>
<dbReference type="InterPro" id="IPR036778">
    <property type="entry name" value="OHCU_decarboxylase_sf"/>
</dbReference>
<protein>
    <recommendedName>
        <fullName evidence="3">2-oxo-4-hydroxy-4-carboxy-5-ureidoimidazoline decarboxylase</fullName>
        <ecNumber evidence="3">4.1.1.97</ecNumber>
    </recommendedName>
</protein>
<dbReference type="EMBL" id="JBHSCR010000001">
    <property type="protein sequence ID" value="MFC4346388.1"/>
    <property type="molecule type" value="Genomic_DNA"/>
</dbReference>
<organism evidence="8 9">
    <name type="scientific">Kordiimonas lipolytica</name>
    <dbReference type="NCBI Taxonomy" id="1662421"/>
    <lineage>
        <taxon>Bacteria</taxon>
        <taxon>Pseudomonadati</taxon>
        <taxon>Pseudomonadota</taxon>
        <taxon>Alphaproteobacteria</taxon>
        <taxon>Kordiimonadales</taxon>
        <taxon>Kordiimonadaceae</taxon>
        <taxon>Kordiimonas</taxon>
    </lineage>
</organism>
<keyword evidence="4" id="KW-0659">Purine metabolism</keyword>
<keyword evidence="5" id="KW-0210">Decarboxylase</keyword>
<evidence type="ECO:0000313" key="8">
    <source>
        <dbReference type="EMBL" id="MFC4346388.1"/>
    </source>
</evidence>
<keyword evidence="9" id="KW-1185">Reference proteome</keyword>
<comment type="caution">
    <text evidence="8">The sequence shown here is derived from an EMBL/GenBank/DDBJ whole genome shotgun (WGS) entry which is preliminary data.</text>
</comment>
<gene>
    <name evidence="8" type="primary">uraD</name>
    <name evidence="8" type="ORF">ACFO5Q_00835</name>
</gene>
<sequence>MTSMKLRASQCDKATFMAAYGHIYEHSPWVAEATWKTNDPQNLDTLEDLSAAMAAVVDGADEAAKMTLICAHPDLAGKAALRDELTAESRSEQAGAGLDQCSAEELEEFTRLNSAYKSKFGFPFIIAVKGLDRYDILAAFRARLNHDRSQEYDAALEQIHKIARLRLAELT</sequence>
<evidence type="ECO:0000256" key="5">
    <source>
        <dbReference type="ARBA" id="ARBA00022793"/>
    </source>
</evidence>
<comment type="catalytic activity">
    <reaction evidence="1">
        <text>5-hydroxy-2-oxo-4-ureido-2,5-dihydro-1H-imidazole-5-carboxylate + H(+) = (S)-allantoin + CO2</text>
        <dbReference type="Rhea" id="RHEA:26301"/>
        <dbReference type="ChEBI" id="CHEBI:15378"/>
        <dbReference type="ChEBI" id="CHEBI:15678"/>
        <dbReference type="ChEBI" id="CHEBI:16526"/>
        <dbReference type="ChEBI" id="CHEBI:58639"/>
        <dbReference type="EC" id="4.1.1.97"/>
    </reaction>
</comment>
<keyword evidence="6 8" id="KW-0456">Lyase</keyword>
<dbReference type="NCBIfam" id="TIGR03164">
    <property type="entry name" value="UHCUDC"/>
    <property type="match status" value="1"/>
</dbReference>
<dbReference type="EC" id="4.1.1.97" evidence="3"/>
<dbReference type="RefSeq" id="WP_068150815.1">
    <property type="nucleotide sequence ID" value="NZ_JBHSCR010000001.1"/>
</dbReference>
<comment type="pathway">
    <text evidence="2">Purine metabolism; urate degradation; (S)-allantoin from urate: step 3/3.</text>
</comment>
<proteinExistence type="predicted"/>
<dbReference type="InterPro" id="IPR018020">
    <property type="entry name" value="OHCU_decarboxylase"/>
</dbReference>
<evidence type="ECO:0000256" key="6">
    <source>
        <dbReference type="ARBA" id="ARBA00023239"/>
    </source>
</evidence>
<evidence type="ECO:0000256" key="1">
    <source>
        <dbReference type="ARBA" id="ARBA00001163"/>
    </source>
</evidence>
<dbReference type="Gene3D" id="1.10.3330.10">
    <property type="entry name" value="Oxo-4-hydroxy-4-carboxy-5-ureidoimidazoline decarboxylase"/>
    <property type="match status" value="1"/>
</dbReference>
<evidence type="ECO:0000256" key="2">
    <source>
        <dbReference type="ARBA" id="ARBA00004754"/>
    </source>
</evidence>
<reference evidence="9" key="1">
    <citation type="journal article" date="2019" name="Int. J. Syst. Evol. Microbiol.">
        <title>The Global Catalogue of Microorganisms (GCM) 10K type strain sequencing project: providing services to taxonomists for standard genome sequencing and annotation.</title>
        <authorList>
            <consortium name="The Broad Institute Genomics Platform"/>
            <consortium name="The Broad Institute Genome Sequencing Center for Infectious Disease"/>
            <person name="Wu L."/>
            <person name="Ma J."/>
        </authorList>
    </citation>
    <scope>NUCLEOTIDE SEQUENCE [LARGE SCALE GENOMIC DNA]</scope>
    <source>
        <strain evidence="9">CGMCC 1.15304</strain>
    </source>
</reference>
<name>A0ABV8U5B2_9PROT</name>
<evidence type="ECO:0000313" key="9">
    <source>
        <dbReference type="Proteomes" id="UP001595776"/>
    </source>
</evidence>
<dbReference type="Pfam" id="PF09349">
    <property type="entry name" value="OHCU_decarbox"/>
    <property type="match status" value="1"/>
</dbReference>